<comment type="caution">
    <text evidence="1">The sequence shown here is derived from an EMBL/GenBank/DDBJ whole genome shotgun (WGS) entry which is preliminary data.</text>
</comment>
<keyword evidence="2" id="KW-1185">Reference proteome</keyword>
<gene>
    <name evidence="1" type="ORF">CDAR_508711</name>
</gene>
<evidence type="ECO:0000313" key="1">
    <source>
        <dbReference type="EMBL" id="GIX78136.1"/>
    </source>
</evidence>
<evidence type="ECO:0000313" key="2">
    <source>
        <dbReference type="Proteomes" id="UP001054837"/>
    </source>
</evidence>
<protein>
    <submittedName>
        <fullName evidence="1">Uncharacterized protein</fullName>
    </submittedName>
</protein>
<accession>A0AAV4N0D9</accession>
<name>A0AAV4N0D9_9ARAC</name>
<reference evidence="1 2" key="1">
    <citation type="submission" date="2021-06" db="EMBL/GenBank/DDBJ databases">
        <title>Caerostris darwini draft genome.</title>
        <authorList>
            <person name="Kono N."/>
            <person name="Arakawa K."/>
        </authorList>
    </citation>
    <scope>NUCLEOTIDE SEQUENCE [LARGE SCALE GENOMIC DNA]</scope>
</reference>
<sequence length="87" mass="9869">MSVVELSHFGGSSCRIAFIPVPLESPDMGQTQHHPQPAQTVAICLYHWSHLIWDKPSTDRCHMPVPLESLRDHLIWDKSSIVCNQQP</sequence>
<organism evidence="1 2">
    <name type="scientific">Caerostris darwini</name>
    <dbReference type="NCBI Taxonomy" id="1538125"/>
    <lineage>
        <taxon>Eukaryota</taxon>
        <taxon>Metazoa</taxon>
        <taxon>Ecdysozoa</taxon>
        <taxon>Arthropoda</taxon>
        <taxon>Chelicerata</taxon>
        <taxon>Arachnida</taxon>
        <taxon>Araneae</taxon>
        <taxon>Araneomorphae</taxon>
        <taxon>Entelegynae</taxon>
        <taxon>Araneoidea</taxon>
        <taxon>Araneidae</taxon>
        <taxon>Caerostris</taxon>
    </lineage>
</organism>
<proteinExistence type="predicted"/>
<dbReference type="EMBL" id="BPLQ01001079">
    <property type="protein sequence ID" value="GIX78136.1"/>
    <property type="molecule type" value="Genomic_DNA"/>
</dbReference>
<dbReference type="Proteomes" id="UP001054837">
    <property type="component" value="Unassembled WGS sequence"/>
</dbReference>
<dbReference type="AlphaFoldDB" id="A0AAV4N0D9"/>